<keyword evidence="4" id="KW-1185">Reference proteome</keyword>
<name>A0A7X0SRW8_9BACL</name>
<evidence type="ECO:0000259" key="1">
    <source>
        <dbReference type="Pfam" id="PF01408"/>
    </source>
</evidence>
<evidence type="ECO:0000313" key="4">
    <source>
        <dbReference type="Proteomes" id="UP000564644"/>
    </source>
</evidence>
<dbReference type="Gene3D" id="3.30.360.10">
    <property type="entry name" value="Dihydrodipicolinate Reductase, domain 2"/>
    <property type="match status" value="1"/>
</dbReference>
<dbReference type="Pfam" id="PF22725">
    <property type="entry name" value="GFO_IDH_MocA_C3"/>
    <property type="match status" value="1"/>
</dbReference>
<dbReference type="InterPro" id="IPR055170">
    <property type="entry name" value="GFO_IDH_MocA-like_dom"/>
</dbReference>
<dbReference type="Proteomes" id="UP000564644">
    <property type="component" value="Unassembled WGS sequence"/>
</dbReference>
<organism evidence="3 4">
    <name type="scientific">Cohnella zeiphila</name>
    <dbReference type="NCBI Taxonomy" id="2761120"/>
    <lineage>
        <taxon>Bacteria</taxon>
        <taxon>Bacillati</taxon>
        <taxon>Bacillota</taxon>
        <taxon>Bacilli</taxon>
        <taxon>Bacillales</taxon>
        <taxon>Paenibacillaceae</taxon>
        <taxon>Cohnella</taxon>
    </lineage>
</organism>
<reference evidence="3 4" key="1">
    <citation type="submission" date="2020-08" db="EMBL/GenBank/DDBJ databases">
        <title>Cohnella phylogeny.</title>
        <authorList>
            <person name="Dunlap C."/>
        </authorList>
    </citation>
    <scope>NUCLEOTIDE SEQUENCE [LARGE SCALE GENOMIC DNA]</scope>
    <source>
        <strain evidence="3 4">CBP 2801</strain>
    </source>
</reference>
<dbReference type="GO" id="GO:0000166">
    <property type="term" value="F:nucleotide binding"/>
    <property type="evidence" value="ECO:0007669"/>
    <property type="project" value="InterPro"/>
</dbReference>
<gene>
    <name evidence="3" type="ORF">H7C18_29315</name>
</gene>
<dbReference type="InterPro" id="IPR000683">
    <property type="entry name" value="Gfo/Idh/MocA-like_OxRdtase_N"/>
</dbReference>
<dbReference type="Gene3D" id="3.40.50.720">
    <property type="entry name" value="NAD(P)-binding Rossmann-like Domain"/>
    <property type="match status" value="1"/>
</dbReference>
<sequence length="328" mass="36106">MMKFGIIGTNWITDSFIRAGRKVDGFELAAVYSRTERTASEFAAKHGVRHTFTDLERMAASGEIDAVYIASPNSLHAEHAIACLRKGVHVLCEKPLASNAAEVARMLEASEQSGSALMEAMKSTLLPNFAAIRASLPKIGKIRRYFASYCQYSSRYDAFRKGTVLNAFNPAFSNGALMDLGVYCLYPAIVLFGKPRSVKAGGMLLSSGADGEGSMLLEYDGMEGVIQYSKISDSSLPSEIQGEDGTIVIDRISQPQRVEIRYRDGRIEDASVGQDDETMKYEIEEFIRLVKRGRRESETNSHANSLAAMEAVDAARRQIGLRYPADDR</sequence>
<feature type="domain" description="GFO/IDH/MocA-like oxidoreductase" evidence="2">
    <location>
        <begin position="138"/>
        <end position="248"/>
    </location>
</feature>
<dbReference type="PANTHER" id="PTHR43054:SF1">
    <property type="entry name" value="SCYLLO-INOSITOL 2-DEHYDROGENASE (NADP(+)) IOLU"/>
    <property type="match status" value="1"/>
</dbReference>
<evidence type="ECO:0000259" key="2">
    <source>
        <dbReference type="Pfam" id="PF22725"/>
    </source>
</evidence>
<feature type="domain" description="Gfo/Idh/MocA-like oxidoreductase N-terminal" evidence="1">
    <location>
        <begin position="2"/>
        <end position="118"/>
    </location>
</feature>
<accession>A0A7X0SRW8</accession>
<dbReference type="Pfam" id="PF01408">
    <property type="entry name" value="GFO_IDH_MocA"/>
    <property type="match status" value="1"/>
</dbReference>
<dbReference type="SUPFAM" id="SSF51735">
    <property type="entry name" value="NAD(P)-binding Rossmann-fold domains"/>
    <property type="match status" value="1"/>
</dbReference>
<comment type="caution">
    <text evidence="3">The sequence shown here is derived from an EMBL/GenBank/DDBJ whole genome shotgun (WGS) entry which is preliminary data.</text>
</comment>
<dbReference type="SUPFAM" id="SSF55347">
    <property type="entry name" value="Glyceraldehyde-3-phosphate dehydrogenase-like, C-terminal domain"/>
    <property type="match status" value="1"/>
</dbReference>
<dbReference type="PANTHER" id="PTHR43054">
    <property type="match status" value="1"/>
</dbReference>
<dbReference type="EMBL" id="JACJVO010000040">
    <property type="protein sequence ID" value="MBB6735020.1"/>
    <property type="molecule type" value="Genomic_DNA"/>
</dbReference>
<protein>
    <submittedName>
        <fullName evidence="3">Gfo/Idh/MocA family oxidoreductase</fullName>
    </submittedName>
</protein>
<evidence type="ECO:0000313" key="3">
    <source>
        <dbReference type="EMBL" id="MBB6735020.1"/>
    </source>
</evidence>
<proteinExistence type="predicted"/>
<dbReference type="AlphaFoldDB" id="A0A7X0SRW8"/>
<dbReference type="InterPro" id="IPR036291">
    <property type="entry name" value="NAD(P)-bd_dom_sf"/>
</dbReference>
<dbReference type="RefSeq" id="WP_185132729.1">
    <property type="nucleotide sequence ID" value="NZ_JACJVO010000040.1"/>
</dbReference>